<organism evidence="9 10">
    <name type="scientific">Blastococcus saxobsidens</name>
    <dbReference type="NCBI Taxonomy" id="138336"/>
    <lineage>
        <taxon>Bacteria</taxon>
        <taxon>Bacillati</taxon>
        <taxon>Actinomycetota</taxon>
        <taxon>Actinomycetes</taxon>
        <taxon>Geodermatophilales</taxon>
        <taxon>Geodermatophilaceae</taxon>
        <taxon>Blastococcus</taxon>
    </lineage>
</organism>
<dbReference type="InterPro" id="IPR050988">
    <property type="entry name" value="Mannitol_DH/Oxidoreductase"/>
</dbReference>
<evidence type="ECO:0000256" key="3">
    <source>
        <dbReference type="ARBA" id="ARBA00016219"/>
    </source>
</evidence>
<gene>
    <name evidence="9" type="ORF">BKA19_1836</name>
</gene>
<dbReference type="PROSITE" id="PS00974">
    <property type="entry name" value="MANNITOL_DHGENASE"/>
    <property type="match status" value="1"/>
</dbReference>
<name>A0A4V6MFK7_9ACTN</name>
<comment type="catalytic activity">
    <reaction evidence="6">
        <text>D-mannitol 1-phosphate + NAD(+) = beta-D-fructose 6-phosphate + NADH + H(+)</text>
        <dbReference type="Rhea" id="RHEA:19661"/>
        <dbReference type="ChEBI" id="CHEBI:15378"/>
        <dbReference type="ChEBI" id="CHEBI:57540"/>
        <dbReference type="ChEBI" id="CHEBI:57634"/>
        <dbReference type="ChEBI" id="CHEBI:57945"/>
        <dbReference type="ChEBI" id="CHEBI:61381"/>
        <dbReference type="EC" id="1.1.1.17"/>
    </reaction>
</comment>
<proteinExistence type="inferred from homology"/>
<evidence type="ECO:0000313" key="9">
    <source>
        <dbReference type="EMBL" id="RZU32146.1"/>
    </source>
</evidence>
<dbReference type="GO" id="GO:0008926">
    <property type="term" value="F:mannitol-1-phosphate 5-dehydrogenase activity"/>
    <property type="evidence" value="ECO:0007669"/>
    <property type="project" value="UniProtKB-EC"/>
</dbReference>
<dbReference type="InterPro" id="IPR000669">
    <property type="entry name" value="Mannitol_DH"/>
</dbReference>
<dbReference type="RefSeq" id="WP_104529033.1">
    <property type="nucleotide sequence ID" value="NZ_POQT01000021.1"/>
</dbReference>
<dbReference type="PANTHER" id="PTHR43362">
    <property type="entry name" value="MANNITOL DEHYDROGENASE DSF1-RELATED"/>
    <property type="match status" value="1"/>
</dbReference>
<dbReference type="SUPFAM" id="SSF51735">
    <property type="entry name" value="NAD(P)-binding Rossmann-fold domains"/>
    <property type="match status" value="1"/>
</dbReference>
<dbReference type="GO" id="GO:0019594">
    <property type="term" value="P:mannitol metabolic process"/>
    <property type="evidence" value="ECO:0007669"/>
    <property type="project" value="InterPro"/>
</dbReference>
<comment type="caution">
    <text evidence="9">The sequence shown here is derived from an EMBL/GenBank/DDBJ whole genome shotgun (WGS) entry which is preliminary data.</text>
</comment>
<dbReference type="AlphaFoldDB" id="A0A4V6MFK7"/>
<sequence length="494" mass="53425">MTATPLSSSTLPVLPGTVRRPAYDRTAVGSGVVHLGVGGFHRSHQAVYFDRLLALGHADWGITGIGVLAADRPLHTALRAQDGLYTLVLKGADGSIEPSVVGSLVELLLLDDDPGAVLAAMVAPRTRLVIMTITEGGYSTDKSTGRFRLDDALAADLAGPSPRTAFGLLAEALRRRRAAGTPPFTVVSCDNVEGNGDLTRQTLLEFVRLQEARTGDGLADWIAASVAFPNSMVDRITPATSDADRRRLTDETGVADRWPVVAEPYLQWVLEDRFSDARPPLDEVGVQLVEDVRPYELMKLRLLNASHQVMSYLGYLTGYRRVDEVMADPLFHQLVERYMRLEATPTLPPVPGTDLAEYRRTLLERFANPAVSDTLARNCAEGSERLATFVLPVIREQLASGGPIDLAVLAVAAWARYAGGTDEDGAPIPVVDARLARLAPLLRQPDGDRLAVLAVGEIFGDLGADERFRRSYARAAELLDRFGAREATARTVGS</sequence>
<comment type="similarity">
    <text evidence="1">Belongs to the mannitol dehydrogenase family.</text>
</comment>
<reference evidence="9 10" key="1">
    <citation type="submission" date="2019-02" db="EMBL/GenBank/DDBJ databases">
        <title>Sequencing the genomes of 1000 actinobacteria strains.</title>
        <authorList>
            <person name="Klenk H.-P."/>
        </authorList>
    </citation>
    <scope>NUCLEOTIDE SEQUENCE [LARGE SCALE GENOMIC DNA]</scope>
    <source>
        <strain evidence="9 10">DSM 44509</strain>
    </source>
</reference>
<dbReference type="EMBL" id="SHKV01000001">
    <property type="protein sequence ID" value="RZU32146.1"/>
    <property type="molecule type" value="Genomic_DNA"/>
</dbReference>
<protein>
    <recommendedName>
        <fullName evidence="3">Mannitol-1-phosphate 5-dehydrogenase</fullName>
        <ecNumber evidence="2">1.1.1.17</ecNumber>
    </recommendedName>
</protein>
<dbReference type="Pfam" id="PF01232">
    <property type="entry name" value="Mannitol_dh"/>
    <property type="match status" value="1"/>
</dbReference>
<dbReference type="InterPro" id="IPR008927">
    <property type="entry name" value="6-PGluconate_DH-like_C_sf"/>
</dbReference>
<dbReference type="Gene3D" id="3.40.50.720">
    <property type="entry name" value="NAD(P)-binding Rossmann-like Domain"/>
    <property type="match status" value="1"/>
</dbReference>
<feature type="domain" description="Mannitol dehydrogenase C-terminal" evidence="8">
    <location>
        <begin position="291"/>
        <end position="475"/>
    </location>
</feature>
<keyword evidence="5" id="KW-0520">NAD</keyword>
<dbReference type="EC" id="1.1.1.17" evidence="2"/>
<dbReference type="PRINTS" id="PR00084">
    <property type="entry name" value="MTLDHDRGNASE"/>
</dbReference>
<dbReference type="InterPro" id="IPR013131">
    <property type="entry name" value="Mannitol_DH_N"/>
</dbReference>
<dbReference type="OrthoDB" id="271711at2"/>
<evidence type="ECO:0000259" key="7">
    <source>
        <dbReference type="Pfam" id="PF01232"/>
    </source>
</evidence>
<evidence type="ECO:0000256" key="4">
    <source>
        <dbReference type="ARBA" id="ARBA00023002"/>
    </source>
</evidence>
<evidence type="ECO:0000313" key="10">
    <source>
        <dbReference type="Proteomes" id="UP000292507"/>
    </source>
</evidence>
<dbReference type="InterPro" id="IPR013328">
    <property type="entry name" value="6PGD_dom2"/>
</dbReference>
<dbReference type="InterPro" id="IPR013118">
    <property type="entry name" value="Mannitol_DH_C"/>
</dbReference>
<dbReference type="PANTHER" id="PTHR43362:SF1">
    <property type="entry name" value="MANNITOL DEHYDROGENASE 2-RELATED"/>
    <property type="match status" value="1"/>
</dbReference>
<keyword evidence="4" id="KW-0560">Oxidoreductase</keyword>
<evidence type="ECO:0000256" key="6">
    <source>
        <dbReference type="ARBA" id="ARBA00048615"/>
    </source>
</evidence>
<dbReference type="InterPro" id="IPR023027">
    <property type="entry name" value="Mannitol_DH_CS"/>
</dbReference>
<evidence type="ECO:0000256" key="5">
    <source>
        <dbReference type="ARBA" id="ARBA00023027"/>
    </source>
</evidence>
<dbReference type="Proteomes" id="UP000292507">
    <property type="component" value="Unassembled WGS sequence"/>
</dbReference>
<evidence type="ECO:0000259" key="8">
    <source>
        <dbReference type="Pfam" id="PF08125"/>
    </source>
</evidence>
<feature type="domain" description="Mannitol dehydrogenase N-terminal" evidence="7">
    <location>
        <begin position="31"/>
        <end position="282"/>
    </location>
</feature>
<dbReference type="SUPFAM" id="SSF48179">
    <property type="entry name" value="6-phosphogluconate dehydrogenase C-terminal domain-like"/>
    <property type="match status" value="1"/>
</dbReference>
<dbReference type="Pfam" id="PF08125">
    <property type="entry name" value="Mannitol_dh_C"/>
    <property type="match status" value="1"/>
</dbReference>
<evidence type="ECO:0000256" key="1">
    <source>
        <dbReference type="ARBA" id="ARBA00006541"/>
    </source>
</evidence>
<dbReference type="InterPro" id="IPR036291">
    <property type="entry name" value="NAD(P)-bd_dom_sf"/>
</dbReference>
<dbReference type="Gene3D" id="1.10.1040.10">
    <property type="entry name" value="N-(1-d-carboxylethyl)-l-norvaline Dehydrogenase, domain 2"/>
    <property type="match status" value="1"/>
</dbReference>
<keyword evidence="10" id="KW-1185">Reference proteome</keyword>
<accession>A0A4V6MFK7</accession>
<evidence type="ECO:0000256" key="2">
    <source>
        <dbReference type="ARBA" id="ARBA00012939"/>
    </source>
</evidence>